<evidence type="ECO:0000313" key="3">
    <source>
        <dbReference type="Proteomes" id="UP000185860"/>
    </source>
</evidence>
<dbReference type="OrthoDB" id="461404at2"/>
<evidence type="ECO:0000256" key="1">
    <source>
        <dbReference type="SAM" id="Phobius"/>
    </source>
</evidence>
<keyword evidence="1" id="KW-0812">Transmembrane</keyword>
<name>A0A1U7IA62_9CYAN</name>
<feature type="transmembrane region" description="Helical" evidence="1">
    <location>
        <begin position="45"/>
        <end position="67"/>
    </location>
</feature>
<dbReference type="InterPro" id="IPR012902">
    <property type="entry name" value="N_methyl_site"/>
</dbReference>
<keyword evidence="1" id="KW-1133">Transmembrane helix</keyword>
<organism evidence="2 3">
    <name type="scientific">[Phormidium ambiguum] IAM M-71</name>
    <dbReference type="NCBI Taxonomy" id="454136"/>
    <lineage>
        <taxon>Bacteria</taxon>
        <taxon>Bacillati</taxon>
        <taxon>Cyanobacteriota</taxon>
        <taxon>Cyanophyceae</taxon>
        <taxon>Oscillatoriophycideae</taxon>
        <taxon>Aerosakkonematales</taxon>
        <taxon>Aerosakkonemataceae</taxon>
        <taxon>Floridanema</taxon>
    </lineage>
</organism>
<protein>
    <recommendedName>
        <fullName evidence="4">Prepilin-type N-terminal cleavage/methylation domain-containing protein</fullName>
    </recommendedName>
</protein>
<evidence type="ECO:0000313" key="2">
    <source>
        <dbReference type="EMBL" id="OKH33359.1"/>
    </source>
</evidence>
<dbReference type="EMBL" id="MRCE01000030">
    <property type="protein sequence ID" value="OKH33359.1"/>
    <property type="molecule type" value="Genomic_DNA"/>
</dbReference>
<gene>
    <name evidence="2" type="ORF">NIES2119_23455</name>
</gene>
<dbReference type="Proteomes" id="UP000185860">
    <property type="component" value="Unassembled WGS sequence"/>
</dbReference>
<dbReference type="STRING" id="454136.NIES2119_23455"/>
<comment type="caution">
    <text evidence="2">The sequence shown here is derived from an EMBL/GenBank/DDBJ whole genome shotgun (WGS) entry which is preliminary data.</text>
</comment>
<sequence length="239" mass="26634">MLITGEIQMLARKTNQFKTQKLAFVKALLCKSKGSQQGLSMLECLVAIVVVAAVISAITPPIMLSVATRVQMRRAEQARQLAQAKIDEIRRLVETGNYTKDDLNRIAPSYVGGRGQICNATIPFDQAKQAVDIDKGLDNRNNQNKPDFWVQAFRNEGVIDPNTDRPVAFDLGVRVYRYYEGQIPNQTKRASIGFTSAEGSQRSKPLVTLYSRVVLSDTQNSQQNYKTIIDANLNPLCPQ</sequence>
<proteinExistence type="predicted"/>
<accession>A0A1U7IA62</accession>
<dbReference type="AlphaFoldDB" id="A0A1U7IA62"/>
<keyword evidence="1" id="KW-0472">Membrane</keyword>
<evidence type="ECO:0008006" key="4">
    <source>
        <dbReference type="Google" id="ProtNLM"/>
    </source>
</evidence>
<reference evidence="2 3" key="1">
    <citation type="submission" date="2016-11" db="EMBL/GenBank/DDBJ databases">
        <title>Draft Genome Sequences of Nine Cyanobacterial Strains from Diverse Habitats.</title>
        <authorList>
            <person name="Zhu T."/>
            <person name="Hou S."/>
            <person name="Lu X."/>
            <person name="Hess W.R."/>
        </authorList>
    </citation>
    <scope>NUCLEOTIDE SEQUENCE [LARGE SCALE GENOMIC DNA]</scope>
    <source>
        <strain evidence="2 3">IAM M-71</strain>
    </source>
</reference>
<dbReference type="NCBIfam" id="TIGR02532">
    <property type="entry name" value="IV_pilin_GFxxxE"/>
    <property type="match status" value="1"/>
</dbReference>